<proteinExistence type="predicted"/>
<keyword evidence="1" id="KW-0732">Signal</keyword>
<dbReference type="OrthoDB" id="2841294at2759"/>
<comment type="caution">
    <text evidence="2">The sequence shown here is derived from an EMBL/GenBank/DDBJ whole genome shotgun (WGS) entry which is preliminary data.</text>
</comment>
<keyword evidence="3" id="KW-1185">Reference proteome</keyword>
<evidence type="ECO:0000256" key="1">
    <source>
        <dbReference type="SAM" id="SignalP"/>
    </source>
</evidence>
<accession>A0A8H6XXS5</accession>
<protein>
    <submittedName>
        <fullName evidence="2">Uncharacterized protein</fullName>
    </submittedName>
</protein>
<dbReference type="Pfam" id="PF19271">
    <property type="entry name" value="Nis1"/>
    <property type="match status" value="1"/>
</dbReference>
<reference evidence="2" key="1">
    <citation type="submission" date="2020-05" db="EMBL/GenBank/DDBJ databases">
        <title>Mycena genomes resolve the evolution of fungal bioluminescence.</title>
        <authorList>
            <person name="Tsai I.J."/>
        </authorList>
    </citation>
    <scope>NUCLEOTIDE SEQUENCE</scope>
    <source>
        <strain evidence="2">160909Yilan</strain>
    </source>
</reference>
<gene>
    <name evidence="2" type="ORF">MSAN_01787600</name>
</gene>
<name>A0A8H6XXS5_9AGAR</name>
<evidence type="ECO:0000313" key="2">
    <source>
        <dbReference type="EMBL" id="KAF7348336.1"/>
    </source>
</evidence>
<dbReference type="InterPro" id="IPR045469">
    <property type="entry name" value="Nis1"/>
</dbReference>
<feature type="signal peptide" evidence="1">
    <location>
        <begin position="1"/>
        <end position="20"/>
    </location>
</feature>
<feature type="chain" id="PRO_5034347461" evidence="1">
    <location>
        <begin position="21"/>
        <end position="137"/>
    </location>
</feature>
<dbReference type="Proteomes" id="UP000623467">
    <property type="component" value="Unassembled WGS sequence"/>
</dbReference>
<evidence type="ECO:0000313" key="3">
    <source>
        <dbReference type="Proteomes" id="UP000623467"/>
    </source>
</evidence>
<dbReference type="EMBL" id="JACAZH010000017">
    <property type="protein sequence ID" value="KAF7348336.1"/>
    <property type="molecule type" value="Genomic_DNA"/>
</dbReference>
<dbReference type="AlphaFoldDB" id="A0A8H6XXS5"/>
<sequence>MKFILNILTISCLYIATVWAQASHIGFPLEGDTLKFGTNITVQIVRPNSIEGSIEVGIAIALLGCPVSEEAVCPSPAGQLGDILYTGPFAPTLQQMGMIYENFTLTLPAATSFFGPGRAQLAVARLHLIGISSTMCP</sequence>
<organism evidence="2 3">
    <name type="scientific">Mycena sanguinolenta</name>
    <dbReference type="NCBI Taxonomy" id="230812"/>
    <lineage>
        <taxon>Eukaryota</taxon>
        <taxon>Fungi</taxon>
        <taxon>Dikarya</taxon>
        <taxon>Basidiomycota</taxon>
        <taxon>Agaricomycotina</taxon>
        <taxon>Agaricomycetes</taxon>
        <taxon>Agaricomycetidae</taxon>
        <taxon>Agaricales</taxon>
        <taxon>Marasmiineae</taxon>
        <taxon>Mycenaceae</taxon>
        <taxon>Mycena</taxon>
    </lineage>
</organism>